<feature type="compositionally biased region" description="Basic and acidic residues" evidence="1">
    <location>
        <begin position="520"/>
        <end position="541"/>
    </location>
</feature>
<feature type="domain" description="SANT" evidence="4">
    <location>
        <begin position="563"/>
        <end position="618"/>
    </location>
</feature>
<dbReference type="InterPro" id="IPR001005">
    <property type="entry name" value="SANT/Myb"/>
</dbReference>
<dbReference type="Pfam" id="PF21884">
    <property type="entry name" value="ZUO1-like_ZHD"/>
    <property type="match status" value="1"/>
</dbReference>
<protein>
    <recommendedName>
        <fullName evidence="7">J domain-containing protein</fullName>
    </recommendedName>
</protein>
<dbReference type="CDD" id="cd00167">
    <property type="entry name" value="SANT"/>
    <property type="match status" value="2"/>
</dbReference>
<dbReference type="GO" id="GO:0051083">
    <property type="term" value="P:'de novo' cotranslational protein folding"/>
    <property type="evidence" value="ECO:0007669"/>
    <property type="project" value="InterPro"/>
</dbReference>
<proteinExistence type="predicted"/>
<dbReference type="FunFam" id="1.10.10.60:FF:000416">
    <property type="entry name" value="Myb family transcription factor"/>
    <property type="match status" value="1"/>
</dbReference>
<dbReference type="InterPro" id="IPR044634">
    <property type="entry name" value="Zuotin/DnaJC2"/>
</dbReference>
<dbReference type="Gene3D" id="1.10.287.110">
    <property type="entry name" value="DnaJ domain"/>
    <property type="match status" value="1"/>
</dbReference>
<dbReference type="Pfam" id="PF00226">
    <property type="entry name" value="DnaJ"/>
    <property type="match status" value="1"/>
</dbReference>
<feature type="non-terminal residue" evidence="5">
    <location>
        <position position="1"/>
    </location>
</feature>
<sequence length="624" mass="71175">MVKNLLTAARKECHRFESAPSSPNLSARLAEGALLALEMLRQGEEAHEIVDGEPVYFSSNCLPVKASKFEPAGHAFHSAALRLLGWCEKEDDDVDKQNMPTDKEDAYVPSSASYGTKGKKKSGAEGKQQDHYDLLGLGHLRYLATDEQIKKSYRETALKHHPDKQAALLLAEETEAAKQAKKDEIENHFKAIQEAYELLSDPTRRRIYDSTDEFDDEIPTDCAPQDFFKVFGPAFMRNGRWSVTQPVPSLGDDNATLKDVDSFYNFWYSFKSWREFSHEDEFDLEQAESRDHKRRDPRILRRKEEEKAEKQRKKEANIWLRSCRRKRPLGWWKSRDEGRKKKRDKLQKLLYIIRRREKKRRSYCARRGPVFELFLAYLSQHLLGITEDDVENLCTSLEIERLRNLCDKIESKEGVERAKLLKEALGSKSDLEEPKPDKNPKENGSVQVNGSVMSSGGDKKEKSWGREEIELLRKGIQKYPKGTSRRWEVISEYIGTGSTSIASPLTTREEVEGVSTSNGPDDKTPDATKDNTKDAMKDNAKESSSNQQLNEDVVNANVVSSSSDQDAWSAVQERALVQALKTFPKEASQRWERVAAAVPGKTVNQCKKKFTSLKESFRNKKVAV</sequence>
<dbReference type="SMART" id="SM00717">
    <property type="entry name" value="SANT"/>
    <property type="match status" value="2"/>
</dbReference>
<dbReference type="InterPro" id="IPR009057">
    <property type="entry name" value="Homeodomain-like_sf"/>
</dbReference>
<dbReference type="CDD" id="cd06257">
    <property type="entry name" value="DnaJ"/>
    <property type="match status" value="1"/>
</dbReference>
<evidence type="ECO:0000259" key="2">
    <source>
        <dbReference type="PROSITE" id="PS50076"/>
    </source>
</evidence>
<dbReference type="PROSITE" id="PS51293">
    <property type="entry name" value="SANT"/>
    <property type="match status" value="1"/>
</dbReference>
<evidence type="ECO:0000313" key="6">
    <source>
        <dbReference type="Proteomes" id="UP000428333"/>
    </source>
</evidence>
<dbReference type="GO" id="GO:0006450">
    <property type="term" value="P:regulation of translational fidelity"/>
    <property type="evidence" value="ECO:0007669"/>
    <property type="project" value="InterPro"/>
</dbReference>
<dbReference type="PANTHER" id="PTHR43999">
    <property type="entry name" value="DNAJ HOMOLOG SUBFAMILY C MEMBER 2"/>
    <property type="match status" value="1"/>
</dbReference>
<evidence type="ECO:0000313" key="5">
    <source>
        <dbReference type="EMBL" id="KAE9456295.1"/>
    </source>
</evidence>
<feature type="compositionally biased region" description="Basic and acidic residues" evidence="1">
    <location>
        <begin position="429"/>
        <end position="441"/>
    </location>
</feature>
<dbReference type="OrthoDB" id="1690618at2759"/>
<dbReference type="SUPFAM" id="SSF46565">
    <property type="entry name" value="Chaperone J-domain"/>
    <property type="match status" value="1"/>
</dbReference>
<dbReference type="EMBL" id="QEFC01001736">
    <property type="protein sequence ID" value="KAE9456295.1"/>
    <property type="molecule type" value="Genomic_DNA"/>
</dbReference>
<feature type="region of interest" description="Disordered" evidence="1">
    <location>
        <begin position="92"/>
        <end position="127"/>
    </location>
</feature>
<dbReference type="InterPro" id="IPR017884">
    <property type="entry name" value="SANT_dom"/>
</dbReference>
<dbReference type="AlphaFoldDB" id="A0A6A4LFC7"/>
<evidence type="ECO:0008006" key="7">
    <source>
        <dbReference type="Google" id="ProtNLM"/>
    </source>
</evidence>
<dbReference type="GO" id="GO:0005829">
    <property type="term" value="C:cytosol"/>
    <property type="evidence" value="ECO:0007669"/>
    <property type="project" value="TreeGrafter"/>
</dbReference>
<feature type="region of interest" description="Disordered" evidence="1">
    <location>
        <begin position="499"/>
        <end position="552"/>
    </location>
</feature>
<dbReference type="SMART" id="SM00271">
    <property type="entry name" value="DnaJ"/>
    <property type="match status" value="1"/>
</dbReference>
<accession>A0A6A4LFC7</accession>
<dbReference type="PROSITE" id="PS50090">
    <property type="entry name" value="MYB_LIKE"/>
    <property type="match status" value="1"/>
</dbReference>
<feature type="domain" description="J" evidence="2">
    <location>
        <begin position="130"/>
        <end position="212"/>
    </location>
</feature>
<feature type="region of interest" description="Disordered" evidence="1">
    <location>
        <begin position="426"/>
        <end position="463"/>
    </location>
</feature>
<dbReference type="PRINTS" id="PR00625">
    <property type="entry name" value="JDOMAIN"/>
</dbReference>
<evidence type="ECO:0000259" key="4">
    <source>
        <dbReference type="PROSITE" id="PS51293"/>
    </source>
</evidence>
<dbReference type="Gene3D" id="1.10.10.60">
    <property type="entry name" value="Homeodomain-like"/>
    <property type="match status" value="2"/>
</dbReference>
<dbReference type="Pfam" id="PF00249">
    <property type="entry name" value="Myb_DNA-binding"/>
    <property type="match status" value="1"/>
</dbReference>
<organism evidence="5 6">
    <name type="scientific">Rhododendron williamsianum</name>
    <dbReference type="NCBI Taxonomy" id="262921"/>
    <lineage>
        <taxon>Eukaryota</taxon>
        <taxon>Viridiplantae</taxon>
        <taxon>Streptophyta</taxon>
        <taxon>Embryophyta</taxon>
        <taxon>Tracheophyta</taxon>
        <taxon>Spermatophyta</taxon>
        <taxon>Magnoliopsida</taxon>
        <taxon>eudicotyledons</taxon>
        <taxon>Gunneridae</taxon>
        <taxon>Pentapetalae</taxon>
        <taxon>asterids</taxon>
        <taxon>Ericales</taxon>
        <taxon>Ericaceae</taxon>
        <taxon>Ericoideae</taxon>
        <taxon>Rhodoreae</taxon>
        <taxon>Rhododendron</taxon>
    </lineage>
</organism>
<feature type="compositionally biased region" description="Polar residues" evidence="1">
    <location>
        <begin position="442"/>
        <end position="454"/>
    </location>
</feature>
<dbReference type="GO" id="GO:0043022">
    <property type="term" value="F:ribosome binding"/>
    <property type="evidence" value="ECO:0007669"/>
    <property type="project" value="InterPro"/>
</dbReference>
<dbReference type="SUPFAM" id="SSF46689">
    <property type="entry name" value="Homeodomain-like"/>
    <property type="match status" value="2"/>
</dbReference>
<dbReference type="InterPro" id="IPR036869">
    <property type="entry name" value="J_dom_sf"/>
</dbReference>
<dbReference type="InterPro" id="IPR018253">
    <property type="entry name" value="DnaJ_domain_CS"/>
</dbReference>
<name>A0A6A4LFC7_9ERIC</name>
<dbReference type="GO" id="GO:0030544">
    <property type="term" value="F:Hsp70 protein binding"/>
    <property type="evidence" value="ECO:0007669"/>
    <property type="project" value="InterPro"/>
</dbReference>
<dbReference type="Proteomes" id="UP000428333">
    <property type="component" value="Linkage Group LG07"/>
</dbReference>
<dbReference type="PANTHER" id="PTHR43999:SF1">
    <property type="entry name" value="DNAJ HOMOLOG SUBFAMILY C MEMBER 2"/>
    <property type="match status" value="1"/>
</dbReference>
<feature type="domain" description="Myb-like" evidence="3">
    <location>
        <begin position="560"/>
        <end position="614"/>
    </location>
</feature>
<keyword evidence="6" id="KW-1185">Reference proteome</keyword>
<evidence type="ECO:0000259" key="3">
    <source>
        <dbReference type="PROSITE" id="PS50090"/>
    </source>
</evidence>
<reference evidence="5 6" key="1">
    <citation type="journal article" date="2019" name="Genome Biol. Evol.">
        <title>The Rhododendron genome and chromosomal organization provide insight into shared whole-genome duplications across the heath family (Ericaceae).</title>
        <authorList>
            <person name="Soza V.L."/>
            <person name="Lindsley D."/>
            <person name="Waalkes A."/>
            <person name="Ramage E."/>
            <person name="Patwardhan R.P."/>
            <person name="Burton J.N."/>
            <person name="Adey A."/>
            <person name="Kumar A."/>
            <person name="Qiu R."/>
            <person name="Shendure J."/>
            <person name="Hall B."/>
        </authorList>
    </citation>
    <scope>NUCLEOTIDE SEQUENCE [LARGE SCALE GENOMIC DNA]</scope>
    <source>
        <strain evidence="5">RSF 1966-606</strain>
    </source>
</reference>
<dbReference type="PROSITE" id="PS50076">
    <property type="entry name" value="DNAJ_2"/>
    <property type="match status" value="1"/>
</dbReference>
<dbReference type="InterPro" id="IPR001623">
    <property type="entry name" value="DnaJ_domain"/>
</dbReference>
<dbReference type="InterPro" id="IPR054076">
    <property type="entry name" value="ZUO1-like_ZHD"/>
</dbReference>
<dbReference type="PROSITE" id="PS00636">
    <property type="entry name" value="DNAJ_1"/>
    <property type="match status" value="1"/>
</dbReference>
<dbReference type="Pfam" id="PF23082">
    <property type="entry name" value="Myb_DNA-binding_2"/>
    <property type="match status" value="1"/>
</dbReference>
<comment type="caution">
    <text evidence="5">The sequence shown here is derived from an EMBL/GenBank/DDBJ whole genome shotgun (WGS) entry which is preliminary data.</text>
</comment>
<evidence type="ECO:0000256" key="1">
    <source>
        <dbReference type="SAM" id="MobiDB-lite"/>
    </source>
</evidence>
<gene>
    <name evidence="5" type="ORF">C3L33_11793</name>
</gene>